<dbReference type="Gene3D" id="3.60.21.10">
    <property type="match status" value="1"/>
</dbReference>
<dbReference type="EMBL" id="MN740667">
    <property type="protein sequence ID" value="QHU06743.1"/>
    <property type="molecule type" value="Genomic_DNA"/>
</dbReference>
<evidence type="ECO:0000259" key="1">
    <source>
        <dbReference type="Pfam" id="PF00149"/>
    </source>
</evidence>
<dbReference type="GO" id="GO:0016787">
    <property type="term" value="F:hydrolase activity"/>
    <property type="evidence" value="ECO:0007669"/>
    <property type="project" value="InterPro"/>
</dbReference>
<dbReference type="SUPFAM" id="SSF56300">
    <property type="entry name" value="Metallo-dependent phosphatases"/>
    <property type="match status" value="1"/>
</dbReference>
<sequence length="358" mass="41358">MSATNSKTVTVLFCGDPHFMVSNIPEVELFIERMTALANEKKPDLIICAGDLLHTHERLHTLPLNKAYELIDKMRKISKTYVLVGNHDYIQNQQFLTDNHWMNGMKEWDNTIIVDRVVTEVINNVLFTFVPYVPPGRFQEALSTLDENVALWRESDCIFAHQEFFGCKMGAIVSVEGDKWPLDYPEVISGHIHSKQKPQQNVYYSGSAMQHAFGESSKNIIAYLTFESEQKGYRLDEIDLNLPRKKIVYMDVENVDDYELPDTDDKIKITVSGVYDQFKALKKTKKYKKLVKDGVKVVFKAKKIEHEKKLSEKIVDETAFSTILSEIVNQQKDSYLYETYELVVNNHTITHKDVVYLD</sequence>
<dbReference type="InterPro" id="IPR029052">
    <property type="entry name" value="Metallo-depent_PP-like"/>
</dbReference>
<evidence type="ECO:0000313" key="2">
    <source>
        <dbReference type="EMBL" id="QHU06743.1"/>
    </source>
</evidence>
<dbReference type="PANTHER" id="PTHR30337:SF0">
    <property type="entry name" value="NUCLEASE SBCCD SUBUNIT D"/>
    <property type="match status" value="1"/>
</dbReference>
<protein>
    <recommendedName>
        <fullName evidence="1">Calcineurin-like phosphoesterase domain-containing protein</fullName>
    </recommendedName>
</protein>
<dbReference type="Pfam" id="PF00149">
    <property type="entry name" value="Metallophos"/>
    <property type="match status" value="1"/>
</dbReference>
<dbReference type="AlphaFoldDB" id="A0A6C0JN00"/>
<name>A0A6C0JN00_9ZZZZ</name>
<dbReference type="PANTHER" id="PTHR30337">
    <property type="entry name" value="COMPONENT OF ATP-DEPENDENT DSDNA EXONUCLEASE"/>
    <property type="match status" value="1"/>
</dbReference>
<dbReference type="InterPro" id="IPR050535">
    <property type="entry name" value="DNA_Repair-Maintenance_Comp"/>
</dbReference>
<proteinExistence type="predicted"/>
<feature type="domain" description="Calcineurin-like phosphoesterase" evidence="1">
    <location>
        <begin position="10"/>
        <end position="194"/>
    </location>
</feature>
<accession>A0A6C0JN00</accession>
<reference evidence="2" key="1">
    <citation type="journal article" date="2020" name="Nature">
        <title>Giant virus diversity and host interactions through global metagenomics.</title>
        <authorList>
            <person name="Schulz F."/>
            <person name="Roux S."/>
            <person name="Paez-Espino D."/>
            <person name="Jungbluth S."/>
            <person name="Walsh D.A."/>
            <person name="Denef V.J."/>
            <person name="McMahon K.D."/>
            <person name="Konstantinidis K.T."/>
            <person name="Eloe-Fadrosh E.A."/>
            <person name="Kyrpides N.C."/>
            <person name="Woyke T."/>
        </authorList>
    </citation>
    <scope>NUCLEOTIDE SEQUENCE</scope>
    <source>
        <strain evidence="2">GVMAG-S-1038524-41</strain>
    </source>
</reference>
<dbReference type="InterPro" id="IPR004843">
    <property type="entry name" value="Calcineurin-like_PHP"/>
</dbReference>
<organism evidence="2">
    <name type="scientific">viral metagenome</name>
    <dbReference type="NCBI Taxonomy" id="1070528"/>
    <lineage>
        <taxon>unclassified sequences</taxon>
        <taxon>metagenomes</taxon>
        <taxon>organismal metagenomes</taxon>
    </lineage>
</organism>